<dbReference type="EMBL" id="FNQT01000007">
    <property type="protein sequence ID" value="SEA38336.1"/>
    <property type="molecule type" value="Genomic_DNA"/>
</dbReference>
<evidence type="ECO:0008006" key="3">
    <source>
        <dbReference type="Google" id="ProtNLM"/>
    </source>
</evidence>
<accession>A0A1H4AR51</accession>
<evidence type="ECO:0000313" key="2">
    <source>
        <dbReference type="Proteomes" id="UP000236755"/>
    </source>
</evidence>
<dbReference type="Proteomes" id="UP000236755">
    <property type="component" value="Unassembled WGS sequence"/>
</dbReference>
<keyword evidence="2" id="KW-1185">Reference proteome</keyword>
<proteinExistence type="predicted"/>
<name>A0A1H4AR51_9EURY</name>
<reference evidence="1 2" key="1">
    <citation type="submission" date="2016-10" db="EMBL/GenBank/DDBJ databases">
        <authorList>
            <person name="de Groot N.N."/>
        </authorList>
    </citation>
    <scope>NUCLEOTIDE SEQUENCE [LARGE SCALE GENOMIC DNA]</scope>
    <source>
        <strain evidence="1 2">CGMCC 1.8712</strain>
    </source>
</reference>
<dbReference type="AlphaFoldDB" id="A0A1H4AR51"/>
<protein>
    <recommendedName>
        <fullName evidence="3">NAD dependent epimerase/dehydratase family protein</fullName>
    </recommendedName>
</protein>
<evidence type="ECO:0000313" key="1">
    <source>
        <dbReference type="EMBL" id="SEA38336.1"/>
    </source>
</evidence>
<gene>
    <name evidence="1" type="ORF">SAMN04488065_2906</name>
</gene>
<dbReference type="Gene3D" id="3.40.50.720">
    <property type="entry name" value="NAD(P)-binding Rossmann-like Domain"/>
    <property type="match status" value="1"/>
</dbReference>
<sequence>MLIDEKTKSRIMPKKRILVTGDAGFIGPNLTNNLAPGNDVIALDDECRGVSGNIIAQSANDIYVYDMIADISKATSKVDWVRKMGIGDGIKRVCGQDT</sequence>
<dbReference type="STRING" id="555874.SAMN04488065_2906"/>
<organism evidence="1 2">
    <name type="scientific">Haloplanus vescus</name>
    <dbReference type="NCBI Taxonomy" id="555874"/>
    <lineage>
        <taxon>Archaea</taxon>
        <taxon>Methanobacteriati</taxon>
        <taxon>Methanobacteriota</taxon>
        <taxon>Stenosarchaea group</taxon>
        <taxon>Halobacteria</taxon>
        <taxon>Halobacteriales</taxon>
        <taxon>Haloferacaceae</taxon>
        <taxon>Haloplanus</taxon>
    </lineage>
</organism>